<dbReference type="Gene3D" id="3.40.630.30">
    <property type="match status" value="1"/>
</dbReference>
<dbReference type="InterPro" id="IPR000182">
    <property type="entry name" value="GNAT_dom"/>
</dbReference>
<evidence type="ECO:0000313" key="3">
    <source>
        <dbReference type="Proteomes" id="UP000061457"/>
    </source>
</evidence>
<evidence type="ECO:0000259" key="1">
    <source>
        <dbReference type="Pfam" id="PF13673"/>
    </source>
</evidence>
<dbReference type="SUPFAM" id="SSF55729">
    <property type="entry name" value="Acyl-CoA N-acyltransferases (Nat)"/>
    <property type="match status" value="1"/>
</dbReference>
<dbReference type="GO" id="GO:0016747">
    <property type="term" value="F:acyltransferase activity, transferring groups other than amino-acyl groups"/>
    <property type="evidence" value="ECO:0007669"/>
    <property type="project" value="InterPro"/>
</dbReference>
<gene>
    <name evidence="2" type="ORF">PP2015_2332</name>
</gene>
<protein>
    <submittedName>
        <fullName evidence="2">GNAT family acetyltransferase</fullName>
    </submittedName>
</protein>
<reference evidence="3" key="1">
    <citation type="submission" date="2015-11" db="EMBL/GenBank/DDBJ databases">
        <authorList>
            <person name="Kim K.M."/>
        </authorList>
    </citation>
    <scope>NUCLEOTIDE SEQUENCE [LARGE SCALE GENOMIC DNA]</scope>
    <source>
        <strain evidence="3">KCTC 12086</strain>
    </source>
</reference>
<name>A0A0S2K3B7_9GAMM</name>
<organism evidence="2 3">
    <name type="scientific">Pseudoalteromonas phenolica</name>
    <dbReference type="NCBI Taxonomy" id="161398"/>
    <lineage>
        <taxon>Bacteria</taxon>
        <taxon>Pseudomonadati</taxon>
        <taxon>Pseudomonadota</taxon>
        <taxon>Gammaproteobacteria</taxon>
        <taxon>Alteromonadales</taxon>
        <taxon>Pseudoalteromonadaceae</taxon>
        <taxon>Pseudoalteromonas</taxon>
    </lineage>
</organism>
<dbReference type="EMBL" id="CP013187">
    <property type="protein sequence ID" value="ALO42828.1"/>
    <property type="molecule type" value="Genomic_DNA"/>
</dbReference>
<dbReference type="KEGG" id="pphe:PP2015_2332"/>
<feature type="domain" description="N-acetyltransferase" evidence="1">
    <location>
        <begin position="116"/>
        <end position="194"/>
    </location>
</feature>
<dbReference type="PATRIC" id="fig|161398.10.peg.2382"/>
<dbReference type="Proteomes" id="UP000061457">
    <property type="component" value="Chromosome I"/>
</dbReference>
<dbReference type="RefSeq" id="WP_058030534.1">
    <property type="nucleotide sequence ID" value="NZ_CP013187.1"/>
</dbReference>
<dbReference type="CDD" id="cd04301">
    <property type="entry name" value="NAT_SF"/>
    <property type="match status" value="1"/>
</dbReference>
<dbReference type="OrthoDB" id="6195612at2"/>
<accession>A0A0S2K3B7</accession>
<evidence type="ECO:0000313" key="2">
    <source>
        <dbReference type="EMBL" id="ALO42828.1"/>
    </source>
</evidence>
<proteinExistence type="predicted"/>
<dbReference type="STRING" id="161398.PP2015_2332"/>
<dbReference type="InterPro" id="IPR016181">
    <property type="entry name" value="Acyl_CoA_acyltransferase"/>
</dbReference>
<sequence>MKIVEADQLSLKYLEPEEINIAASLLFQAYQSDELLKQVLSADSDDDFAKKLRALIREELQTFSQSGQAMLGAFIDEQLVGVACAIATNGPLSAQRFWHWRLKLMLSAGYVQTKQLVAKEQAIRAALEQYGECFYLSLIAIHPNVQGQGLGHYLLNGVEQLHLAEEEITGVAVFITQTAQKAFFLKHQYEVIEQMTFGEVSGELMYKKLDADGSENSL</sequence>
<dbReference type="AlphaFoldDB" id="A0A0S2K3B7"/>
<keyword evidence="2" id="KW-0808">Transferase</keyword>
<dbReference type="Pfam" id="PF13673">
    <property type="entry name" value="Acetyltransf_10"/>
    <property type="match status" value="1"/>
</dbReference>
<keyword evidence="3" id="KW-1185">Reference proteome</keyword>